<feature type="signal peptide" evidence="1">
    <location>
        <begin position="1"/>
        <end position="19"/>
    </location>
</feature>
<comment type="caution">
    <text evidence="2">The sequence shown here is derived from an EMBL/GenBank/DDBJ whole genome shotgun (WGS) entry which is preliminary data.</text>
</comment>
<accession>A0AAE0JFR6</accession>
<dbReference type="Proteomes" id="UP001278500">
    <property type="component" value="Unassembled WGS sequence"/>
</dbReference>
<feature type="chain" id="PRO_5042134296" description="Secreted protein" evidence="1">
    <location>
        <begin position="20"/>
        <end position="136"/>
    </location>
</feature>
<evidence type="ECO:0000313" key="3">
    <source>
        <dbReference type="Proteomes" id="UP001278500"/>
    </source>
</evidence>
<dbReference type="EMBL" id="JAUEPP010000004">
    <property type="protein sequence ID" value="KAK3345270.1"/>
    <property type="molecule type" value="Genomic_DNA"/>
</dbReference>
<dbReference type="GeneID" id="87858950"/>
<sequence length="136" mass="14854">MVILSLELFAVLGAGSCTAVPRCCSLRLTLTSQEPARLSRGHERVSFLRFLNLEGQARVCRIFQAGVANIRTRECGRARRCGEETDRGRKKGREVGRCCRQSMGKGPGPSRGRGCKVGGCRRDIQISVGREGSWGS</sequence>
<reference evidence="2" key="2">
    <citation type="submission" date="2023-06" db="EMBL/GenBank/DDBJ databases">
        <authorList>
            <consortium name="Lawrence Berkeley National Laboratory"/>
            <person name="Haridas S."/>
            <person name="Hensen N."/>
            <person name="Bonometti L."/>
            <person name="Westerberg I."/>
            <person name="Brannstrom I.O."/>
            <person name="Guillou S."/>
            <person name="Cros-Aarteil S."/>
            <person name="Calhoun S."/>
            <person name="Kuo A."/>
            <person name="Mondo S."/>
            <person name="Pangilinan J."/>
            <person name="Riley R."/>
            <person name="Labutti K."/>
            <person name="Andreopoulos B."/>
            <person name="Lipzen A."/>
            <person name="Chen C."/>
            <person name="Yanf M."/>
            <person name="Daum C."/>
            <person name="Ng V."/>
            <person name="Clum A."/>
            <person name="Steindorff A."/>
            <person name="Ohm R."/>
            <person name="Martin F."/>
            <person name="Silar P."/>
            <person name="Natvig D."/>
            <person name="Lalanne C."/>
            <person name="Gautier V."/>
            <person name="Ament-Velasquez S.L."/>
            <person name="Kruys A."/>
            <person name="Hutchinson M.I."/>
            <person name="Powell A.J."/>
            <person name="Barry K."/>
            <person name="Miller A.N."/>
            <person name="Grigoriev I.V."/>
            <person name="Debuchy R."/>
            <person name="Gladieux P."/>
            <person name="Thoren M.H."/>
            <person name="Johannesson H."/>
        </authorList>
    </citation>
    <scope>NUCLEOTIDE SEQUENCE</scope>
    <source>
        <strain evidence="2">CBS 560.94</strain>
    </source>
</reference>
<organism evidence="2 3">
    <name type="scientific">Neurospora tetraspora</name>
    <dbReference type="NCBI Taxonomy" id="94610"/>
    <lineage>
        <taxon>Eukaryota</taxon>
        <taxon>Fungi</taxon>
        <taxon>Dikarya</taxon>
        <taxon>Ascomycota</taxon>
        <taxon>Pezizomycotina</taxon>
        <taxon>Sordariomycetes</taxon>
        <taxon>Sordariomycetidae</taxon>
        <taxon>Sordariales</taxon>
        <taxon>Sordariaceae</taxon>
        <taxon>Neurospora</taxon>
    </lineage>
</organism>
<dbReference type="RefSeq" id="XP_062681883.1">
    <property type="nucleotide sequence ID" value="XM_062821796.1"/>
</dbReference>
<evidence type="ECO:0000256" key="1">
    <source>
        <dbReference type="SAM" id="SignalP"/>
    </source>
</evidence>
<name>A0AAE0JFR6_9PEZI</name>
<evidence type="ECO:0000313" key="2">
    <source>
        <dbReference type="EMBL" id="KAK3345270.1"/>
    </source>
</evidence>
<proteinExistence type="predicted"/>
<gene>
    <name evidence="2" type="ORF">B0H65DRAFT_201368</name>
</gene>
<protein>
    <recommendedName>
        <fullName evidence="4">Secreted protein</fullName>
    </recommendedName>
</protein>
<evidence type="ECO:0008006" key="4">
    <source>
        <dbReference type="Google" id="ProtNLM"/>
    </source>
</evidence>
<reference evidence="2" key="1">
    <citation type="journal article" date="2023" name="Mol. Phylogenet. Evol.">
        <title>Genome-scale phylogeny and comparative genomics of the fungal order Sordariales.</title>
        <authorList>
            <person name="Hensen N."/>
            <person name="Bonometti L."/>
            <person name="Westerberg I."/>
            <person name="Brannstrom I.O."/>
            <person name="Guillou S."/>
            <person name="Cros-Aarteil S."/>
            <person name="Calhoun S."/>
            <person name="Haridas S."/>
            <person name="Kuo A."/>
            <person name="Mondo S."/>
            <person name="Pangilinan J."/>
            <person name="Riley R."/>
            <person name="LaButti K."/>
            <person name="Andreopoulos B."/>
            <person name="Lipzen A."/>
            <person name="Chen C."/>
            <person name="Yan M."/>
            <person name="Daum C."/>
            <person name="Ng V."/>
            <person name="Clum A."/>
            <person name="Steindorff A."/>
            <person name="Ohm R.A."/>
            <person name="Martin F."/>
            <person name="Silar P."/>
            <person name="Natvig D.O."/>
            <person name="Lalanne C."/>
            <person name="Gautier V."/>
            <person name="Ament-Velasquez S.L."/>
            <person name="Kruys A."/>
            <person name="Hutchinson M.I."/>
            <person name="Powell A.J."/>
            <person name="Barry K."/>
            <person name="Miller A.N."/>
            <person name="Grigoriev I.V."/>
            <person name="Debuchy R."/>
            <person name="Gladieux P."/>
            <person name="Hiltunen Thoren M."/>
            <person name="Johannesson H."/>
        </authorList>
    </citation>
    <scope>NUCLEOTIDE SEQUENCE</scope>
    <source>
        <strain evidence="2">CBS 560.94</strain>
    </source>
</reference>
<keyword evidence="3" id="KW-1185">Reference proteome</keyword>
<keyword evidence="1" id="KW-0732">Signal</keyword>
<dbReference type="AlphaFoldDB" id="A0AAE0JFR6"/>